<dbReference type="EMBL" id="UAPV01000010">
    <property type="protein sequence ID" value="SPT78989.1"/>
    <property type="molecule type" value="Genomic_DNA"/>
</dbReference>
<dbReference type="Proteomes" id="UP000250086">
    <property type="component" value="Unassembled WGS sequence"/>
</dbReference>
<gene>
    <name evidence="3" type="ORF">NCTC13093_01532</name>
    <name evidence="4" type="ORF">NCTC13093_02629</name>
</gene>
<keyword evidence="5" id="KW-1185">Reference proteome</keyword>
<keyword evidence="2" id="KW-0812">Transmembrane</keyword>
<evidence type="ECO:0000313" key="3">
    <source>
        <dbReference type="EMBL" id="SPT70127.1"/>
    </source>
</evidence>
<feature type="transmembrane region" description="Helical" evidence="2">
    <location>
        <begin position="45"/>
        <end position="66"/>
    </location>
</feature>
<sequence length="67" mass="7720">MNDEPISQLDRQIQELINNKADAKDLKIALLEQYKQGHKDGRDQAYKIIGLFFMCIIAVVTLLNILF</sequence>
<name>A0A2X0WI58_9GAMM</name>
<evidence type="ECO:0000313" key="5">
    <source>
        <dbReference type="Proteomes" id="UP000250086"/>
    </source>
</evidence>
<dbReference type="RefSeq" id="WP_113744240.1">
    <property type="nucleotide sequence ID" value="NZ_UAPV01000001.1"/>
</dbReference>
<accession>A0A2X0WI58</accession>
<evidence type="ECO:0000256" key="1">
    <source>
        <dbReference type="SAM" id="Coils"/>
    </source>
</evidence>
<keyword evidence="2" id="KW-0472">Membrane</keyword>
<feature type="coiled-coil region" evidence="1">
    <location>
        <begin position="6"/>
        <end position="33"/>
    </location>
</feature>
<keyword evidence="2" id="KW-1133">Transmembrane helix</keyword>
<keyword evidence="1" id="KW-0175">Coiled coil</keyword>
<proteinExistence type="predicted"/>
<evidence type="ECO:0000256" key="2">
    <source>
        <dbReference type="SAM" id="Phobius"/>
    </source>
</evidence>
<protein>
    <submittedName>
        <fullName evidence="3">Uncharacterized protein</fullName>
    </submittedName>
</protein>
<organism evidence="3 5">
    <name type="scientific">Anaerobiospirillum thomasii</name>
    <dbReference type="NCBI Taxonomy" id="179995"/>
    <lineage>
        <taxon>Bacteria</taxon>
        <taxon>Pseudomonadati</taxon>
        <taxon>Pseudomonadota</taxon>
        <taxon>Gammaproteobacteria</taxon>
        <taxon>Aeromonadales</taxon>
        <taxon>Succinivibrionaceae</taxon>
        <taxon>Anaerobiospirillum</taxon>
    </lineage>
</organism>
<evidence type="ECO:0000313" key="4">
    <source>
        <dbReference type="EMBL" id="SPT78989.1"/>
    </source>
</evidence>
<dbReference type="AlphaFoldDB" id="A0A2X0WI58"/>
<reference evidence="3 5" key="1">
    <citation type="submission" date="2018-06" db="EMBL/GenBank/DDBJ databases">
        <authorList>
            <consortium name="Pathogen Informatics"/>
            <person name="Doyle S."/>
        </authorList>
    </citation>
    <scope>NUCLEOTIDE SEQUENCE [LARGE SCALE GENOMIC DNA]</scope>
    <source>
        <strain evidence="3 5">NCTC13093</strain>
    </source>
</reference>
<dbReference type="EMBL" id="UAPV01000001">
    <property type="protein sequence ID" value="SPT70127.1"/>
    <property type="molecule type" value="Genomic_DNA"/>
</dbReference>